<dbReference type="EMBL" id="CP073249">
    <property type="protein sequence ID" value="QUF04474.1"/>
    <property type="molecule type" value="Genomic_DNA"/>
</dbReference>
<dbReference type="SUPFAM" id="SSF56112">
    <property type="entry name" value="Protein kinase-like (PK-like)"/>
    <property type="match status" value="1"/>
</dbReference>
<accession>A0AA45R474</accession>
<keyword evidence="2" id="KW-0812">Transmembrane</keyword>
<protein>
    <recommendedName>
        <fullName evidence="3">Protein kinase domain-containing protein</fullName>
    </recommendedName>
</protein>
<evidence type="ECO:0000313" key="4">
    <source>
        <dbReference type="EMBL" id="QUF04474.1"/>
    </source>
</evidence>
<sequence length="783" mass="83533">MTTSRSSTSTSGEGRRSFPSGAAYAEALQNTALCFRGTALAGGQVRADALGRPRAISGNFASVFSVTTPGGVEHAVKCFTREVPEQADRYRAVGAHLAGLGADWAVGFEHVDRGVLVGGSWYPVLRMEWVRARNLIRWIEDTGDDRVALAGVAARFARLAAELEAGGVGHGDLQHGNVLVTDSGALRLVDYDGMHVPALAGRPADEVGHRNYQSPDRTRAHHGPTVDRFSAWVVHLSLLALSVDPSLWRLLRDPDAEHLLLAEPDFADPARSYRLATLVAHPDARLRARAERFRDVLLHHRAAPPPLDPVDTSAGGVTPAGGALGLATGGALLRGGGAVGAGAAGSGAVGTGSAGTPAWLAERLRPRDPTPGAGLAEIPLPTDQAFTGRLLDGDLAATTATTAATASGTLDGSARELVRFGRRPVLLMLLSWLLLVGAPVLPVAAALLLGLTGPELTAPVLLIPLLPVATALSYRRRPERAAAKAARRARRRARSEHRALAARGAGLRRAGERLEAALRQAEADRDREQRELADRHKREVAERQADTARLVVEVERAKQALARRSHEEEQKLLAQARKEHVLGHLARFPLKGAGIEGIGAALTAKLADSGIRTAADFTGVLRNSGQESGTLFRLAGGGAVHVPGIGEVKAGRVERWRATLLKQAKATEPAQLSPAARGALKARFASESAKLEAEHSYTIAERERAVELLKDRHRAEHAALLERLTRERATAARDRVEHDRAVRESAVRVGTAERDVRESRAAAAAFRRVTYRRYALFSLLGRG</sequence>
<keyword evidence="2" id="KW-0472">Membrane</keyword>
<feature type="region of interest" description="Disordered" evidence="1">
    <location>
        <begin position="483"/>
        <end position="502"/>
    </location>
</feature>
<feature type="transmembrane region" description="Helical" evidence="2">
    <location>
        <begin position="425"/>
        <end position="450"/>
    </location>
</feature>
<feature type="transmembrane region" description="Helical" evidence="2">
    <location>
        <begin position="456"/>
        <end position="474"/>
    </location>
</feature>
<dbReference type="GO" id="GO:0004672">
    <property type="term" value="F:protein kinase activity"/>
    <property type="evidence" value="ECO:0007669"/>
    <property type="project" value="InterPro"/>
</dbReference>
<dbReference type="GO" id="GO:0005524">
    <property type="term" value="F:ATP binding"/>
    <property type="evidence" value="ECO:0007669"/>
    <property type="project" value="InterPro"/>
</dbReference>
<gene>
    <name evidence="4" type="ORF">KCV87_35130</name>
</gene>
<feature type="compositionally biased region" description="Basic residues" evidence="1">
    <location>
        <begin position="485"/>
        <end position="495"/>
    </location>
</feature>
<dbReference type="InterPro" id="IPR011009">
    <property type="entry name" value="Kinase-like_dom_sf"/>
</dbReference>
<dbReference type="Proteomes" id="UP000677152">
    <property type="component" value="Chromosome"/>
</dbReference>
<proteinExistence type="predicted"/>
<keyword evidence="2" id="KW-1133">Transmembrane helix</keyword>
<dbReference type="Gene3D" id="1.10.510.10">
    <property type="entry name" value="Transferase(Phosphotransferase) domain 1"/>
    <property type="match status" value="1"/>
</dbReference>
<feature type="domain" description="Protein kinase" evidence="3">
    <location>
        <begin position="49"/>
        <end position="298"/>
    </location>
</feature>
<evidence type="ECO:0000259" key="3">
    <source>
        <dbReference type="PROSITE" id="PS50011"/>
    </source>
</evidence>
<evidence type="ECO:0000256" key="1">
    <source>
        <dbReference type="SAM" id="MobiDB-lite"/>
    </source>
</evidence>
<reference evidence="4" key="1">
    <citation type="submission" date="2021-04" db="EMBL/GenBank/DDBJ databases">
        <title>Genomic sequence of Actinosynnema pretiosum subsp. pretiosum ATCC 31280 (C-14919).</title>
        <authorList>
            <person name="Bai L."/>
            <person name="Wang X."/>
            <person name="Xiao Y."/>
        </authorList>
    </citation>
    <scope>NUCLEOTIDE SEQUENCE</scope>
    <source>
        <strain evidence="4">ATCC 31280</strain>
    </source>
</reference>
<evidence type="ECO:0000313" key="5">
    <source>
        <dbReference type="Proteomes" id="UP000677152"/>
    </source>
</evidence>
<feature type="region of interest" description="Disordered" evidence="1">
    <location>
        <begin position="518"/>
        <end position="540"/>
    </location>
</feature>
<dbReference type="InterPro" id="IPR000719">
    <property type="entry name" value="Prot_kinase_dom"/>
</dbReference>
<organism evidence="4 5">
    <name type="scientific">Actinosynnema pretiosum subsp. pretiosum</name>
    <dbReference type="NCBI Taxonomy" id="103721"/>
    <lineage>
        <taxon>Bacteria</taxon>
        <taxon>Bacillati</taxon>
        <taxon>Actinomycetota</taxon>
        <taxon>Actinomycetes</taxon>
        <taxon>Pseudonocardiales</taxon>
        <taxon>Pseudonocardiaceae</taxon>
        <taxon>Actinosynnema</taxon>
    </lineage>
</organism>
<dbReference type="PROSITE" id="PS50011">
    <property type="entry name" value="PROTEIN_KINASE_DOM"/>
    <property type="match status" value="1"/>
</dbReference>
<name>A0AA45R474_9PSEU</name>
<dbReference type="AlphaFoldDB" id="A0AA45R474"/>
<evidence type="ECO:0000256" key="2">
    <source>
        <dbReference type="SAM" id="Phobius"/>
    </source>
</evidence>